<protein>
    <submittedName>
        <fullName evidence="3">Uncharacterized protein</fullName>
    </submittedName>
</protein>
<dbReference type="SUPFAM" id="SSF46966">
    <property type="entry name" value="Spectrin repeat"/>
    <property type="match status" value="6"/>
</dbReference>
<keyword evidence="1" id="KW-0175">Coiled coil</keyword>
<name>A0A915N001_MELJA</name>
<sequence>DSLHSECLRRNADIHSLISQLGQLQRSQLEQIQTIPLNTEKEARSHFVGMREKLNSYSTEVAKQIAEADRLCVECADSLSPEQFHLLKENRHCLQHTFERLERQADAILARLDLATALLLEFTSRASSFQSWVFEHGRQLDSLRAESGDPEKLDYTRRAFEDLIELILSKRPELNSIEQLAQRIEVEIAAYVDEINDRGGGMSSPICEGIALVTTTQLLQQHQVRETVLRAQEDYEELTEQSEELADFVNEISMQAPLLENVIENTRELFAHLGGSEAIALQMRTDQLKQRYNNLADDADSKIAIWEKALTLAENLLDGQAELKKHLEDVEEDLQNLSQVSLEEQFQLISTIESDLGPAREQLESIQLISCELQRLTTETRANQLAKESAELLRYFNSVADTVTKKAELLSKAERQSRLIFDVLDFWIDWFNEVQEQIVNAEKPAVDIEQLKQQLKQQRQLNDEISSERNGLRDMIAEASKVARDLNLTLGVQEGQEALLTKVERTKKMAEETAELGSERTAELEQAFALAKELDSEYTELNDYMDGFERELCACDPITTGMPAKVLLAQQQHNNNILQQIQSQRPMVNKFERNVAALRELCSEIDEQNLKQISENVAERFEELVHAFQERGDVLTSSLEHSAHLGDRLNMLLSNLSAALEQLHSQEPPSSRPPIIRRQLAEMSAMFDLLHQREPSFLAMKTQCSEQIELAKQQNLNSGQEPSTLAEMHQQRLAELDTRWTELKQAAEGRRLQLETILPLAERFWIQLDLAQQSVVQFLQHTDQFGMNAAAEDLFDSPVKQLQQRQNQLQSLQNGISECSQGVQQAHLGGLELCNELLGAEEEQSFVQQHLAALQAQWDAFLAHFTQMSSSLSLAVNQA</sequence>
<evidence type="ECO:0000313" key="2">
    <source>
        <dbReference type="Proteomes" id="UP000887561"/>
    </source>
</evidence>
<dbReference type="SMART" id="SM00150">
    <property type="entry name" value="SPEC"/>
    <property type="match status" value="3"/>
</dbReference>
<organism evidence="2 3">
    <name type="scientific">Meloidogyne javanica</name>
    <name type="common">Root-knot nematode worm</name>
    <dbReference type="NCBI Taxonomy" id="6303"/>
    <lineage>
        <taxon>Eukaryota</taxon>
        <taxon>Metazoa</taxon>
        <taxon>Ecdysozoa</taxon>
        <taxon>Nematoda</taxon>
        <taxon>Chromadorea</taxon>
        <taxon>Rhabditida</taxon>
        <taxon>Tylenchina</taxon>
        <taxon>Tylenchomorpha</taxon>
        <taxon>Tylenchoidea</taxon>
        <taxon>Meloidogynidae</taxon>
        <taxon>Meloidogyninae</taxon>
        <taxon>Meloidogyne</taxon>
        <taxon>Meloidogyne incognita group</taxon>
    </lineage>
</organism>
<evidence type="ECO:0000256" key="1">
    <source>
        <dbReference type="SAM" id="Coils"/>
    </source>
</evidence>
<proteinExistence type="predicted"/>
<dbReference type="AlphaFoldDB" id="A0A915N001"/>
<dbReference type="Proteomes" id="UP000887561">
    <property type="component" value="Unplaced"/>
</dbReference>
<dbReference type="WBParaSite" id="scaffold6772_cov160.g11233">
    <property type="protein sequence ID" value="scaffold6772_cov160.g11233"/>
    <property type="gene ID" value="scaffold6772_cov160.g11233"/>
</dbReference>
<reference evidence="3" key="1">
    <citation type="submission" date="2022-11" db="UniProtKB">
        <authorList>
            <consortium name="WormBaseParasite"/>
        </authorList>
    </citation>
    <scope>IDENTIFICATION</scope>
</reference>
<dbReference type="InterPro" id="IPR018159">
    <property type="entry name" value="Spectrin/alpha-actinin"/>
</dbReference>
<evidence type="ECO:0000313" key="3">
    <source>
        <dbReference type="WBParaSite" id="scaffold6772_cov160.g11233"/>
    </source>
</evidence>
<keyword evidence="2" id="KW-1185">Reference proteome</keyword>
<feature type="coiled-coil region" evidence="1">
    <location>
        <begin position="313"/>
        <end position="340"/>
    </location>
</feature>
<dbReference type="Gene3D" id="1.20.58.60">
    <property type="match status" value="5"/>
</dbReference>
<accession>A0A915N001</accession>